<protein>
    <submittedName>
        <fullName evidence="1">Uncharacterized protein</fullName>
    </submittedName>
</protein>
<dbReference type="Proteomes" id="UP000002938">
    <property type="component" value="Unassembled WGS sequence"/>
</dbReference>
<keyword evidence="2" id="KW-1185">Reference proteome</keyword>
<dbReference type="EMBL" id="ADMN01000016">
    <property type="protein sequence ID" value="EFF64844.1"/>
    <property type="molecule type" value="Genomic_DNA"/>
</dbReference>
<accession>A0ABN0A573</accession>
<proteinExistence type="predicted"/>
<comment type="caution">
    <text evidence="1">The sequence shown here is derived from an EMBL/GenBank/DDBJ whole genome shotgun (WGS) entry which is preliminary data.</text>
</comment>
<reference evidence="1 2" key="1">
    <citation type="journal article" date="2011" name="J. Bacteriol.">
        <title>Draft Genome Sequence of Turicibacter sanguinis PC909, Isolated from Human Feces.</title>
        <authorList>
            <person name="Cuiv P.O."/>
            <person name="Klaassens E.S."/>
            <person name="Durkin A.S."/>
            <person name="Harkins D.M."/>
            <person name="Foster L."/>
            <person name="McCorrison J."/>
            <person name="Torralba M."/>
            <person name="Nelson K.E."/>
            <person name="Morrison M."/>
        </authorList>
    </citation>
    <scope>NUCLEOTIDE SEQUENCE [LARGE SCALE GENOMIC DNA]</scope>
    <source>
        <strain evidence="1 2">PC909</strain>
    </source>
</reference>
<organism evidence="1 2">
    <name type="scientific">Turicibacter sanguinis PC909</name>
    <dbReference type="NCBI Taxonomy" id="702450"/>
    <lineage>
        <taxon>Bacteria</taxon>
        <taxon>Bacillati</taxon>
        <taxon>Bacillota</taxon>
        <taxon>Erysipelotrichia</taxon>
        <taxon>Erysipelotrichales</taxon>
        <taxon>Turicibacteraceae</taxon>
        <taxon>Turicibacter</taxon>
    </lineage>
</organism>
<sequence>MLQVDEVDKIEVLLASDEDVSRTEVITITEPDELRGMMRILRSGKLGRRIADRDMYLVQSSYYVLYKDDEVVQMISFNGNDSRHVWRGVECFEVKYSGMTPYEFVESLDNK</sequence>
<evidence type="ECO:0000313" key="1">
    <source>
        <dbReference type="EMBL" id="EFF64844.1"/>
    </source>
</evidence>
<name>A0ABN0A573_9FIRM</name>
<evidence type="ECO:0000313" key="2">
    <source>
        <dbReference type="Proteomes" id="UP000002938"/>
    </source>
</evidence>
<gene>
    <name evidence="1" type="ORF">CUW_0666</name>
</gene>